<comment type="caution">
    <text evidence="1">The sequence shown here is derived from an EMBL/GenBank/DDBJ whole genome shotgun (WGS) entry which is preliminary data.</text>
</comment>
<accession>A0ABS5PVA7</accession>
<dbReference type="EMBL" id="JAHBCL010000040">
    <property type="protein sequence ID" value="MBS7528424.1"/>
    <property type="molecule type" value="Genomic_DNA"/>
</dbReference>
<name>A0ABS5PVA7_9FIRM</name>
<organism evidence="1 2">
    <name type="scientific">Fusibacter paucivorans</name>
    <dbReference type="NCBI Taxonomy" id="76009"/>
    <lineage>
        <taxon>Bacteria</taxon>
        <taxon>Bacillati</taxon>
        <taxon>Bacillota</taxon>
        <taxon>Clostridia</taxon>
        <taxon>Eubacteriales</taxon>
        <taxon>Eubacteriales Family XII. Incertae Sedis</taxon>
        <taxon>Fusibacter</taxon>
    </lineage>
</organism>
<dbReference type="RefSeq" id="WP_213238282.1">
    <property type="nucleotide sequence ID" value="NZ_JAHBCL010000040.1"/>
</dbReference>
<proteinExistence type="predicted"/>
<protein>
    <submittedName>
        <fullName evidence="1">Uncharacterized protein</fullName>
    </submittedName>
</protein>
<sequence>MDYLFYNGHHLLHPEGRALVQETIKPKHMFIQHFPDSDADPFQLKRRVMNKLKIYGETLPAYTVLDHPMTKII</sequence>
<dbReference type="Proteomes" id="UP000746471">
    <property type="component" value="Unassembled WGS sequence"/>
</dbReference>
<keyword evidence="2" id="KW-1185">Reference proteome</keyword>
<evidence type="ECO:0000313" key="2">
    <source>
        <dbReference type="Proteomes" id="UP000746471"/>
    </source>
</evidence>
<reference evidence="1 2" key="1">
    <citation type="submission" date="2021-05" db="EMBL/GenBank/DDBJ databases">
        <title>Fusibacter ferrireducens sp. nov., an anaerobic, sulfur- and Fe-reducing bacterium isolated from the mangrove sediment.</title>
        <authorList>
            <person name="Qiu D."/>
        </authorList>
    </citation>
    <scope>NUCLEOTIDE SEQUENCE [LARGE SCALE GENOMIC DNA]</scope>
    <source>
        <strain evidence="1 2">DSM 12116</strain>
    </source>
</reference>
<gene>
    <name evidence="1" type="ORF">KHM83_17185</name>
</gene>
<evidence type="ECO:0000313" key="1">
    <source>
        <dbReference type="EMBL" id="MBS7528424.1"/>
    </source>
</evidence>